<feature type="domain" description="Acyltransferase 3" evidence="8">
    <location>
        <begin position="5"/>
        <end position="340"/>
    </location>
</feature>
<feature type="transmembrane region" description="Helical" evidence="7">
    <location>
        <begin position="167"/>
        <end position="186"/>
    </location>
</feature>
<feature type="transmembrane region" description="Helical" evidence="7">
    <location>
        <begin position="323"/>
        <end position="341"/>
    </location>
</feature>
<dbReference type="EMBL" id="JBHLZF010000001">
    <property type="protein sequence ID" value="MFB9896959.1"/>
    <property type="molecule type" value="Genomic_DNA"/>
</dbReference>
<accession>A0ABV5ZLC6</accession>
<proteinExistence type="inferred from homology"/>
<reference evidence="9 10" key="1">
    <citation type="submission" date="2024-09" db="EMBL/GenBank/DDBJ databases">
        <authorList>
            <person name="Sun Q."/>
            <person name="Mori K."/>
        </authorList>
    </citation>
    <scope>NUCLEOTIDE SEQUENCE [LARGE SCALE GENOMIC DNA]</scope>
    <source>
        <strain evidence="9 10">ATCC 51272</strain>
    </source>
</reference>
<keyword evidence="6 7" id="KW-0472">Membrane</keyword>
<dbReference type="PANTHER" id="PTHR40074">
    <property type="entry name" value="O-ACETYLTRANSFERASE WECH"/>
    <property type="match status" value="1"/>
</dbReference>
<keyword evidence="3" id="KW-1003">Cell membrane</keyword>
<dbReference type="Pfam" id="PF01757">
    <property type="entry name" value="Acyl_transf_3"/>
    <property type="match status" value="1"/>
</dbReference>
<feature type="transmembrane region" description="Helical" evidence="7">
    <location>
        <begin position="198"/>
        <end position="217"/>
    </location>
</feature>
<gene>
    <name evidence="9" type="ORF">ACFFK8_03785</name>
</gene>
<evidence type="ECO:0000256" key="3">
    <source>
        <dbReference type="ARBA" id="ARBA00022475"/>
    </source>
</evidence>
<organism evidence="9 10">
    <name type="scientific">Hallella seregens ATCC 51272</name>
    <dbReference type="NCBI Taxonomy" id="1336250"/>
    <lineage>
        <taxon>Bacteria</taxon>
        <taxon>Pseudomonadati</taxon>
        <taxon>Bacteroidota</taxon>
        <taxon>Bacteroidia</taxon>
        <taxon>Bacteroidales</taxon>
        <taxon>Prevotellaceae</taxon>
        <taxon>Hallella</taxon>
    </lineage>
</organism>
<evidence type="ECO:0000256" key="6">
    <source>
        <dbReference type="ARBA" id="ARBA00023136"/>
    </source>
</evidence>
<keyword evidence="9" id="KW-0808">Transferase</keyword>
<evidence type="ECO:0000259" key="8">
    <source>
        <dbReference type="Pfam" id="PF01757"/>
    </source>
</evidence>
<dbReference type="EC" id="2.3.-.-" evidence="9"/>
<feature type="transmembrane region" description="Helical" evidence="7">
    <location>
        <begin position="285"/>
        <end position="303"/>
    </location>
</feature>
<feature type="transmembrane region" description="Helical" evidence="7">
    <location>
        <begin position="253"/>
        <end position="273"/>
    </location>
</feature>
<comment type="caution">
    <text evidence="9">The sequence shown here is derived from an EMBL/GenBank/DDBJ whole genome shotgun (WGS) entry which is preliminary data.</text>
</comment>
<dbReference type="RefSeq" id="WP_005847213.1">
    <property type="nucleotide sequence ID" value="NZ_JADU01000008.1"/>
</dbReference>
<dbReference type="PANTHER" id="PTHR40074:SF2">
    <property type="entry name" value="O-ACETYLTRANSFERASE WECH"/>
    <property type="match status" value="1"/>
</dbReference>
<evidence type="ECO:0000256" key="2">
    <source>
        <dbReference type="ARBA" id="ARBA00007400"/>
    </source>
</evidence>
<feature type="transmembrane region" description="Helical" evidence="7">
    <location>
        <begin position="45"/>
        <end position="70"/>
    </location>
</feature>
<evidence type="ECO:0000256" key="7">
    <source>
        <dbReference type="SAM" id="Phobius"/>
    </source>
</evidence>
<evidence type="ECO:0000313" key="9">
    <source>
        <dbReference type="EMBL" id="MFB9896959.1"/>
    </source>
</evidence>
<sequence>MERYNSFNGLRAIGAFGIAMMHYLVNMNDATAAALRHSGILYERAIPFFTMFVFMFFILSAFSMCCGYYHKFDVEAGRSSFDAERFYNKRYSRIFPFFALLVLIDLLMNPTREELYQGFADLTLAFNFLPNPDIHVIGVGWFVGVVFVFYMLFPWFVYILKDRRRAWFAWGVALAMHLLVVNYFLTEQFVLPSEIINYRHNIVFSFPFFISGGLLYIYRKPLGNAKLRFAYLLAAVVCTALQIHVAPKIFGENILFILIIFIFWILYAMTGGFRMLKTKLLDNRIMTFLSALSMEIYLCHMMMFRLLEKAHLERMIENPQLLYWTYCLLGISLAVAFSFLVKNIAFPAIGKRIPALSFLR</sequence>
<keyword evidence="5 7" id="KW-1133">Transmembrane helix</keyword>
<feature type="transmembrane region" description="Helical" evidence="7">
    <location>
        <begin position="91"/>
        <end position="108"/>
    </location>
</feature>
<name>A0ABV5ZLC6_9BACT</name>
<evidence type="ECO:0000256" key="4">
    <source>
        <dbReference type="ARBA" id="ARBA00022692"/>
    </source>
</evidence>
<dbReference type="Proteomes" id="UP001589688">
    <property type="component" value="Unassembled WGS sequence"/>
</dbReference>
<feature type="transmembrane region" description="Helical" evidence="7">
    <location>
        <begin position="229"/>
        <end position="247"/>
    </location>
</feature>
<keyword evidence="4 7" id="KW-0812">Transmembrane</keyword>
<dbReference type="InterPro" id="IPR002656">
    <property type="entry name" value="Acyl_transf_3_dom"/>
</dbReference>
<protein>
    <submittedName>
        <fullName evidence="9">Acyltransferase family protein</fullName>
        <ecNumber evidence="9">2.3.-.-</ecNumber>
    </submittedName>
</protein>
<keyword evidence="10" id="KW-1185">Reference proteome</keyword>
<evidence type="ECO:0000256" key="1">
    <source>
        <dbReference type="ARBA" id="ARBA00004651"/>
    </source>
</evidence>
<feature type="transmembrane region" description="Helical" evidence="7">
    <location>
        <begin position="134"/>
        <end position="160"/>
    </location>
</feature>
<keyword evidence="9" id="KW-0012">Acyltransferase</keyword>
<evidence type="ECO:0000256" key="5">
    <source>
        <dbReference type="ARBA" id="ARBA00022989"/>
    </source>
</evidence>
<comment type="subcellular location">
    <subcellularLocation>
        <location evidence="1">Cell membrane</location>
        <topology evidence="1">Multi-pass membrane protein</topology>
    </subcellularLocation>
</comment>
<feature type="transmembrane region" description="Helical" evidence="7">
    <location>
        <begin position="7"/>
        <end position="25"/>
    </location>
</feature>
<dbReference type="GO" id="GO:0016746">
    <property type="term" value="F:acyltransferase activity"/>
    <property type="evidence" value="ECO:0007669"/>
    <property type="project" value="UniProtKB-KW"/>
</dbReference>
<evidence type="ECO:0000313" key="10">
    <source>
        <dbReference type="Proteomes" id="UP001589688"/>
    </source>
</evidence>
<comment type="similarity">
    <text evidence="2">Belongs to the acyltransferase 3 family.</text>
</comment>